<evidence type="ECO:0000313" key="2">
    <source>
        <dbReference type="Proteomes" id="UP000299102"/>
    </source>
</evidence>
<accession>A0A4C1ZZM9</accession>
<comment type="caution">
    <text evidence="1">The sequence shown here is derived from an EMBL/GenBank/DDBJ whole genome shotgun (WGS) entry which is preliminary data.</text>
</comment>
<proteinExistence type="predicted"/>
<keyword evidence="2" id="KW-1185">Reference proteome</keyword>
<sequence length="112" mass="12056">MSVPISVSLSDPTLLIQISTLGTFRPQSRFQFLFGTSHSFDLNNAGACEPPEDSRCSSPSINTCYYYILLLLNVSHARSANSEPDERARAATHGAPAALSLTPPAAGVYRQI</sequence>
<organism evidence="1 2">
    <name type="scientific">Eumeta variegata</name>
    <name type="common">Bagworm moth</name>
    <name type="synonym">Eumeta japonica</name>
    <dbReference type="NCBI Taxonomy" id="151549"/>
    <lineage>
        <taxon>Eukaryota</taxon>
        <taxon>Metazoa</taxon>
        <taxon>Ecdysozoa</taxon>
        <taxon>Arthropoda</taxon>
        <taxon>Hexapoda</taxon>
        <taxon>Insecta</taxon>
        <taxon>Pterygota</taxon>
        <taxon>Neoptera</taxon>
        <taxon>Endopterygota</taxon>
        <taxon>Lepidoptera</taxon>
        <taxon>Glossata</taxon>
        <taxon>Ditrysia</taxon>
        <taxon>Tineoidea</taxon>
        <taxon>Psychidae</taxon>
        <taxon>Oiketicinae</taxon>
        <taxon>Eumeta</taxon>
    </lineage>
</organism>
<gene>
    <name evidence="1" type="ORF">EVAR_99295_1</name>
</gene>
<dbReference type="AlphaFoldDB" id="A0A4C1ZZM9"/>
<name>A0A4C1ZZM9_EUMVA</name>
<dbReference type="Proteomes" id="UP000299102">
    <property type="component" value="Unassembled WGS sequence"/>
</dbReference>
<dbReference type="EMBL" id="BGZK01002483">
    <property type="protein sequence ID" value="GBP94271.1"/>
    <property type="molecule type" value="Genomic_DNA"/>
</dbReference>
<protein>
    <submittedName>
        <fullName evidence="1">Uncharacterized protein</fullName>
    </submittedName>
</protein>
<reference evidence="1 2" key="1">
    <citation type="journal article" date="2019" name="Commun. Biol.">
        <title>The bagworm genome reveals a unique fibroin gene that provides high tensile strength.</title>
        <authorList>
            <person name="Kono N."/>
            <person name="Nakamura H."/>
            <person name="Ohtoshi R."/>
            <person name="Tomita M."/>
            <person name="Numata K."/>
            <person name="Arakawa K."/>
        </authorList>
    </citation>
    <scope>NUCLEOTIDE SEQUENCE [LARGE SCALE GENOMIC DNA]</scope>
</reference>
<evidence type="ECO:0000313" key="1">
    <source>
        <dbReference type="EMBL" id="GBP94271.1"/>
    </source>
</evidence>